<evidence type="ECO:0000259" key="19">
    <source>
        <dbReference type="Pfam" id="PF07479"/>
    </source>
</evidence>
<dbReference type="FunFam" id="3.40.50.720:FF:000019">
    <property type="entry name" value="Glycerol-3-phosphate dehydrogenase [NAD(P)+]"/>
    <property type="match status" value="1"/>
</dbReference>
<feature type="binding site" evidence="13">
    <location>
        <position position="188"/>
    </location>
    <ligand>
        <name>sn-glycerol 3-phosphate</name>
        <dbReference type="ChEBI" id="CHEBI:57597"/>
    </ligand>
</feature>
<dbReference type="GO" id="GO:0046167">
    <property type="term" value="P:glycerol-3-phosphate biosynthetic process"/>
    <property type="evidence" value="ECO:0007669"/>
    <property type="project" value="UniProtKB-UniRule"/>
</dbReference>
<evidence type="ECO:0000256" key="6">
    <source>
        <dbReference type="ARBA" id="ARBA00023098"/>
    </source>
</evidence>
<feature type="binding site" evidence="13">
    <location>
        <position position="252"/>
    </location>
    <ligand>
        <name>NADPH</name>
        <dbReference type="ChEBI" id="CHEBI:57783"/>
    </ligand>
</feature>
<organism evidence="20 21">
    <name type="scientific">Zhenhengia yiwuensis</name>
    <dbReference type="NCBI Taxonomy" id="2763666"/>
    <lineage>
        <taxon>Bacteria</taxon>
        <taxon>Bacillati</taxon>
        <taxon>Bacillota</taxon>
        <taxon>Clostridia</taxon>
        <taxon>Lachnospirales</taxon>
        <taxon>Lachnospiraceae</taxon>
        <taxon>Zhenhengia</taxon>
    </lineage>
</organism>
<evidence type="ECO:0000256" key="10">
    <source>
        <dbReference type="ARBA" id="ARBA00066687"/>
    </source>
</evidence>
<dbReference type="InterPro" id="IPR011128">
    <property type="entry name" value="G3P_DH_NAD-dep_N"/>
</dbReference>
<evidence type="ECO:0000256" key="3">
    <source>
        <dbReference type="ARBA" id="ARBA00022857"/>
    </source>
</evidence>
<name>A0A926EJU0_9FIRM</name>
<keyword evidence="5 13" id="KW-0520">NAD</keyword>
<evidence type="ECO:0000259" key="18">
    <source>
        <dbReference type="Pfam" id="PF01210"/>
    </source>
</evidence>
<accession>A0A926EJU0</accession>
<feature type="binding site" evidence="13">
    <location>
        <position position="137"/>
    </location>
    <ligand>
        <name>NADPH</name>
        <dbReference type="ChEBI" id="CHEBI:57783"/>
    </ligand>
</feature>
<feature type="binding site" evidence="16">
    <location>
        <begin position="8"/>
        <end position="13"/>
    </location>
    <ligand>
        <name>NAD(+)</name>
        <dbReference type="ChEBI" id="CHEBI:57540"/>
    </ligand>
</feature>
<feature type="binding site" evidence="15">
    <location>
        <position position="106"/>
    </location>
    <ligand>
        <name>substrate</name>
    </ligand>
</feature>
<dbReference type="PROSITE" id="PS00957">
    <property type="entry name" value="NAD_G3PDH"/>
    <property type="match status" value="1"/>
</dbReference>
<feature type="binding site" evidence="13">
    <location>
        <position position="276"/>
    </location>
    <ligand>
        <name>NADPH</name>
        <dbReference type="ChEBI" id="CHEBI:57783"/>
    </ligand>
</feature>
<evidence type="ECO:0000313" key="21">
    <source>
        <dbReference type="Proteomes" id="UP000655830"/>
    </source>
</evidence>
<dbReference type="PANTHER" id="PTHR11728:SF1">
    <property type="entry name" value="GLYCEROL-3-PHOSPHATE DEHYDROGENASE [NAD(+)] 2, CHLOROPLASTIC"/>
    <property type="match status" value="1"/>
</dbReference>
<keyword evidence="13" id="KW-0963">Cytoplasm</keyword>
<feature type="binding site" evidence="13">
    <location>
        <position position="135"/>
    </location>
    <ligand>
        <name>sn-glycerol 3-phosphate</name>
        <dbReference type="ChEBI" id="CHEBI:57597"/>
    </ligand>
</feature>
<comment type="pathway">
    <text evidence="13">Membrane lipid metabolism; glycerophospholipid metabolism.</text>
</comment>
<comment type="similarity">
    <text evidence="1 13 17">Belongs to the NAD-dependent glycerol-3-phosphate dehydrogenase family.</text>
</comment>
<dbReference type="AlphaFoldDB" id="A0A926EJU0"/>
<gene>
    <name evidence="13" type="primary">gpsA</name>
    <name evidence="20" type="ORF">H8718_07910</name>
</gene>
<dbReference type="Gene3D" id="3.40.50.720">
    <property type="entry name" value="NAD(P)-binding Rossmann-like Domain"/>
    <property type="match status" value="1"/>
</dbReference>
<dbReference type="SUPFAM" id="SSF51735">
    <property type="entry name" value="NAD(P)-binding Rossmann-fold domains"/>
    <property type="match status" value="1"/>
</dbReference>
<feature type="binding site" evidence="15">
    <location>
        <begin position="252"/>
        <end position="253"/>
    </location>
    <ligand>
        <name>substrate</name>
    </ligand>
</feature>
<feature type="active site" description="Proton acceptor" evidence="13 14">
    <location>
        <position position="188"/>
    </location>
</feature>
<dbReference type="InterPro" id="IPR006168">
    <property type="entry name" value="G3P_DH_NAD-dep"/>
</dbReference>
<evidence type="ECO:0000256" key="7">
    <source>
        <dbReference type="ARBA" id="ARBA00023209"/>
    </source>
</evidence>
<dbReference type="GO" id="GO:0051287">
    <property type="term" value="F:NAD binding"/>
    <property type="evidence" value="ECO:0007669"/>
    <property type="project" value="InterPro"/>
</dbReference>
<evidence type="ECO:0000256" key="1">
    <source>
        <dbReference type="ARBA" id="ARBA00011009"/>
    </source>
</evidence>
<dbReference type="PIRSF" id="PIRSF000114">
    <property type="entry name" value="Glycerol-3-P_dh"/>
    <property type="match status" value="1"/>
</dbReference>
<dbReference type="GO" id="GO:0008654">
    <property type="term" value="P:phospholipid biosynthetic process"/>
    <property type="evidence" value="ECO:0007669"/>
    <property type="project" value="UniProtKB-KW"/>
</dbReference>
<keyword evidence="4 13" id="KW-0560">Oxidoreductase</keyword>
<feature type="binding site" evidence="13">
    <location>
        <position position="106"/>
    </location>
    <ligand>
        <name>sn-glycerol 3-phosphate</name>
        <dbReference type="ChEBI" id="CHEBI:57597"/>
    </ligand>
</feature>
<feature type="binding site" evidence="13">
    <location>
        <position position="278"/>
    </location>
    <ligand>
        <name>NADPH</name>
        <dbReference type="ChEBI" id="CHEBI:57783"/>
    </ligand>
</feature>
<comment type="function">
    <text evidence="13">Catalyzes the reduction of the glycolytic intermediate dihydroxyacetone phosphate (DHAP) to sn-glycerol 3-phosphate (G3P), the key precursor for phospholipid synthesis.</text>
</comment>
<dbReference type="NCBIfam" id="NF000941">
    <property type="entry name" value="PRK00094.1-3"/>
    <property type="match status" value="1"/>
</dbReference>
<keyword evidence="13" id="KW-0547">Nucleotide-binding</keyword>
<dbReference type="FunFam" id="1.10.1040.10:FF:000001">
    <property type="entry name" value="Glycerol-3-phosphate dehydrogenase [NAD(P)+]"/>
    <property type="match status" value="1"/>
</dbReference>
<dbReference type="InterPro" id="IPR006109">
    <property type="entry name" value="G3P_DH_NAD-dep_C"/>
</dbReference>
<keyword evidence="21" id="KW-1185">Reference proteome</keyword>
<evidence type="ECO:0000256" key="17">
    <source>
        <dbReference type="RuleBase" id="RU000437"/>
    </source>
</evidence>
<dbReference type="PRINTS" id="PR00077">
    <property type="entry name" value="GPDHDRGNASE"/>
</dbReference>
<keyword evidence="8 13" id="KW-1208">Phospholipid metabolism</keyword>
<dbReference type="SUPFAM" id="SSF48179">
    <property type="entry name" value="6-phosphogluconate dehydrogenase C-terminal domain-like"/>
    <property type="match status" value="1"/>
</dbReference>
<evidence type="ECO:0000256" key="9">
    <source>
        <dbReference type="ARBA" id="ARBA00052716"/>
    </source>
</evidence>
<dbReference type="GO" id="GO:0005829">
    <property type="term" value="C:cytosol"/>
    <property type="evidence" value="ECO:0007669"/>
    <property type="project" value="TreeGrafter"/>
</dbReference>
<feature type="binding site" evidence="13">
    <location>
        <position position="12"/>
    </location>
    <ligand>
        <name>NADPH</name>
        <dbReference type="ChEBI" id="CHEBI:57783"/>
    </ligand>
</feature>
<comment type="caution">
    <text evidence="20">The sequence shown here is derived from an EMBL/GenBank/DDBJ whole genome shotgun (WGS) entry which is preliminary data.</text>
</comment>
<dbReference type="RefSeq" id="WP_177672175.1">
    <property type="nucleotide sequence ID" value="NZ_JACRSY010000010.1"/>
</dbReference>
<evidence type="ECO:0000256" key="4">
    <source>
        <dbReference type="ARBA" id="ARBA00023002"/>
    </source>
</evidence>
<comment type="catalytic activity">
    <reaction evidence="13">
        <text>sn-glycerol 3-phosphate + NAD(+) = dihydroxyacetone phosphate + NADH + H(+)</text>
        <dbReference type="Rhea" id="RHEA:11092"/>
        <dbReference type="ChEBI" id="CHEBI:15378"/>
        <dbReference type="ChEBI" id="CHEBI:57540"/>
        <dbReference type="ChEBI" id="CHEBI:57597"/>
        <dbReference type="ChEBI" id="CHEBI:57642"/>
        <dbReference type="ChEBI" id="CHEBI:57945"/>
        <dbReference type="EC" id="1.1.1.94"/>
    </reaction>
</comment>
<feature type="binding site" evidence="13">
    <location>
        <position position="241"/>
    </location>
    <ligand>
        <name>sn-glycerol 3-phosphate</name>
        <dbReference type="ChEBI" id="CHEBI:57597"/>
    </ligand>
</feature>
<dbReference type="InterPro" id="IPR013328">
    <property type="entry name" value="6PGD_dom2"/>
</dbReference>
<keyword evidence="7 13" id="KW-0594">Phospholipid biosynthesis</keyword>
<sequence length="331" mass="35911">MQKIAVLGAGSWGLALALLLNEKGNAITIWCYDSKEKEDILTFRENKRCLPGIKIPLEIQFTTSVEEAVKEKDVVIMAVPSKAIRKTTESMKAFVAEEALIVNVSKGIEFETLYTLSQVIQSVVSNPVVVLSGPSHAEEVARHMPTTVVASSNCMASAEKIQDLFMTEYFRVYTNPDIIGVELGGALKNVIALAAGVVDGLGYGDNSKAALMTRGIAEISRLGVAMGGMPATFGGLTGIGDLMVTCMSGHSRNRRCGELIGQGYSLEEATQKINMVVEGVPTAKGAYALMKAYEIEMPIIEGIYEVLFENYSVQECVQKLMNRDKKMESFD</sequence>
<feature type="domain" description="Glycerol-3-phosphate dehydrogenase NAD-dependent C-terminal" evidence="19">
    <location>
        <begin position="177"/>
        <end position="317"/>
    </location>
</feature>
<evidence type="ECO:0000256" key="2">
    <source>
        <dbReference type="ARBA" id="ARBA00022516"/>
    </source>
</evidence>
<dbReference type="EMBL" id="JACRSY010000010">
    <property type="protein sequence ID" value="MBC8579452.1"/>
    <property type="molecule type" value="Genomic_DNA"/>
</dbReference>
<feature type="binding site" evidence="13">
    <location>
        <position position="252"/>
    </location>
    <ligand>
        <name>sn-glycerol 3-phosphate</name>
        <dbReference type="ChEBI" id="CHEBI:57597"/>
    </ligand>
</feature>
<evidence type="ECO:0000256" key="13">
    <source>
        <dbReference type="HAMAP-Rule" id="MF_00394"/>
    </source>
</evidence>
<dbReference type="NCBIfam" id="NF000942">
    <property type="entry name" value="PRK00094.1-4"/>
    <property type="match status" value="1"/>
</dbReference>
<evidence type="ECO:0000256" key="12">
    <source>
        <dbReference type="ARBA" id="ARBA00080511"/>
    </source>
</evidence>
<dbReference type="GO" id="GO:0005975">
    <property type="term" value="P:carbohydrate metabolic process"/>
    <property type="evidence" value="ECO:0007669"/>
    <property type="project" value="InterPro"/>
</dbReference>
<comment type="catalytic activity">
    <reaction evidence="9">
        <text>sn-glycerol 3-phosphate + NADP(+) = dihydroxyacetone phosphate + NADPH + H(+)</text>
        <dbReference type="Rhea" id="RHEA:11096"/>
        <dbReference type="ChEBI" id="CHEBI:15378"/>
        <dbReference type="ChEBI" id="CHEBI:57597"/>
        <dbReference type="ChEBI" id="CHEBI:57642"/>
        <dbReference type="ChEBI" id="CHEBI:57783"/>
        <dbReference type="ChEBI" id="CHEBI:58349"/>
        <dbReference type="EC" id="1.1.1.94"/>
    </reaction>
    <physiologicalReaction direction="right-to-left" evidence="9">
        <dbReference type="Rhea" id="RHEA:11098"/>
    </physiologicalReaction>
</comment>
<feature type="domain" description="Glycerol-3-phosphate dehydrogenase NAD-dependent N-terminal" evidence="18">
    <location>
        <begin position="3"/>
        <end position="156"/>
    </location>
</feature>
<keyword evidence="2 13" id="KW-0444">Lipid biosynthesis</keyword>
<keyword evidence="3 13" id="KW-0521">NADP</keyword>
<reference evidence="20" key="1">
    <citation type="submission" date="2020-08" db="EMBL/GenBank/DDBJ databases">
        <title>Genome public.</title>
        <authorList>
            <person name="Liu C."/>
            <person name="Sun Q."/>
        </authorList>
    </citation>
    <scope>NUCLEOTIDE SEQUENCE</scope>
    <source>
        <strain evidence="20">NSJ-12</strain>
    </source>
</reference>
<feature type="binding site" evidence="16">
    <location>
        <position position="252"/>
    </location>
    <ligand>
        <name>NAD(+)</name>
        <dbReference type="ChEBI" id="CHEBI:57540"/>
    </ligand>
</feature>
<dbReference type="GO" id="GO:0046168">
    <property type="term" value="P:glycerol-3-phosphate catabolic process"/>
    <property type="evidence" value="ECO:0007669"/>
    <property type="project" value="InterPro"/>
</dbReference>
<evidence type="ECO:0000256" key="15">
    <source>
        <dbReference type="PIRSR" id="PIRSR000114-2"/>
    </source>
</evidence>
<dbReference type="Proteomes" id="UP000655830">
    <property type="component" value="Unassembled WGS sequence"/>
</dbReference>
<dbReference type="PANTHER" id="PTHR11728">
    <property type="entry name" value="GLYCEROL-3-PHOSPHATE DEHYDROGENASE"/>
    <property type="match status" value="1"/>
</dbReference>
<comment type="caution">
    <text evidence="13">Lacks conserved residue(s) required for the propagation of feature annotation.</text>
</comment>
<comment type="subcellular location">
    <subcellularLocation>
        <location evidence="13">Cytoplasm</location>
    </subcellularLocation>
</comment>
<feature type="binding site" evidence="13">
    <location>
        <position position="251"/>
    </location>
    <ligand>
        <name>sn-glycerol 3-phosphate</name>
        <dbReference type="ChEBI" id="CHEBI:57597"/>
    </ligand>
</feature>
<protein>
    <recommendedName>
        <fullName evidence="11 13">Glycerol-3-phosphate dehydrogenase [NAD(P)+]</fullName>
        <ecNumber evidence="10 13">1.1.1.94</ecNumber>
    </recommendedName>
    <alternativeName>
        <fullName evidence="13">NAD(P)(+)-dependent glycerol-3-phosphate dehydrogenase</fullName>
    </alternativeName>
    <alternativeName>
        <fullName evidence="12 13">NAD(P)H-dependent dihydroxyacetone-phosphate reductase</fullName>
    </alternativeName>
</protein>
<dbReference type="NCBIfam" id="NF000940">
    <property type="entry name" value="PRK00094.1-2"/>
    <property type="match status" value="1"/>
</dbReference>
<feature type="binding site" evidence="13">
    <location>
        <position position="106"/>
    </location>
    <ligand>
        <name>NADPH</name>
        <dbReference type="ChEBI" id="CHEBI:57783"/>
    </ligand>
</feature>
<dbReference type="HAMAP" id="MF_00394">
    <property type="entry name" value="NAD_Glyc3P_dehydrog"/>
    <property type="match status" value="1"/>
</dbReference>
<feature type="binding site" evidence="13">
    <location>
        <position position="253"/>
    </location>
    <ligand>
        <name>sn-glycerol 3-phosphate</name>
        <dbReference type="ChEBI" id="CHEBI:57597"/>
    </ligand>
</feature>
<evidence type="ECO:0000256" key="5">
    <source>
        <dbReference type="ARBA" id="ARBA00023027"/>
    </source>
</evidence>
<evidence type="ECO:0000313" key="20">
    <source>
        <dbReference type="EMBL" id="MBC8579452.1"/>
    </source>
</evidence>
<evidence type="ECO:0000256" key="16">
    <source>
        <dbReference type="PIRSR" id="PIRSR000114-3"/>
    </source>
</evidence>
<dbReference type="Pfam" id="PF01210">
    <property type="entry name" value="NAD_Gly3P_dh_N"/>
    <property type="match status" value="1"/>
</dbReference>
<evidence type="ECO:0000256" key="8">
    <source>
        <dbReference type="ARBA" id="ARBA00023264"/>
    </source>
</evidence>
<dbReference type="Pfam" id="PF07479">
    <property type="entry name" value="NAD_Gly3P_dh_C"/>
    <property type="match status" value="1"/>
</dbReference>
<feature type="binding site" evidence="13">
    <location>
        <position position="133"/>
    </location>
    <ligand>
        <name>sn-glycerol 3-phosphate</name>
        <dbReference type="ChEBI" id="CHEBI:57597"/>
    </ligand>
</feature>
<dbReference type="InterPro" id="IPR008927">
    <property type="entry name" value="6-PGluconate_DH-like_C_sf"/>
</dbReference>
<dbReference type="GO" id="GO:0006650">
    <property type="term" value="P:glycerophospholipid metabolic process"/>
    <property type="evidence" value="ECO:0007669"/>
    <property type="project" value="UniProtKB-UniRule"/>
</dbReference>
<dbReference type="InterPro" id="IPR036291">
    <property type="entry name" value="NAD(P)-bd_dom_sf"/>
</dbReference>
<dbReference type="GO" id="GO:0047952">
    <property type="term" value="F:glycerol-3-phosphate dehydrogenase [NAD(P)+] activity"/>
    <property type="evidence" value="ECO:0007669"/>
    <property type="project" value="UniProtKB-UniRule"/>
</dbReference>
<proteinExistence type="inferred from homology"/>
<feature type="binding site" evidence="13">
    <location>
        <position position="11"/>
    </location>
    <ligand>
        <name>NADPH</name>
        <dbReference type="ChEBI" id="CHEBI:57783"/>
    </ligand>
</feature>
<feature type="binding site" evidence="16">
    <location>
        <position position="137"/>
    </location>
    <ligand>
        <name>NAD(+)</name>
        <dbReference type="ChEBI" id="CHEBI:57540"/>
    </ligand>
</feature>
<evidence type="ECO:0000256" key="11">
    <source>
        <dbReference type="ARBA" id="ARBA00069372"/>
    </source>
</evidence>
<keyword evidence="6 13" id="KW-0443">Lipid metabolism</keyword>
<evidence type="ECO:0000256" key="14">
    <source>
        <dbReference type="PIRSR" id="PIRSR000114-1"/>
    </source>
</evidence>
<dbReference type="EC" id="1.1.1.94" evidence="10 13"/>
<dbReference type="Gene3D" id="1.10.1040.10">
    <property type="entry name" value="N-(1-d-carboxylethyl)-l-norvaline Dehydrogenase, domain 2"/>
    <property type="match status" value="1"/>
</dbReference>